<organism evidence="1 2">
    <name type="scientific">Sinanodonta woodiana</name>
    <name type="common">Chinese pond mussel</name>
    <name type="synonym">Anodonta woodiana</name>
    <dbReference type="NCBI Taxonomy" id="1069815"/>
    <lineage>
        <taxon>Eukaryota</taxon>
        <taxon>Metazoa</taxon>
        <taxon>Spiralia</taxon>
        <taxon>Lophotrochozoa</taxon>
        <taxon>Mollusca</taxon>
        <taxon>Bivalvia</taxon>
        <taxon>Autobranchia</taxon>
        <taxon>Heteroconchia</taxon>
        <taxon>Palaeoheterodonta</taxon>
        <taxon>Unionida</taxon>
        <taxon>Unionoidea</taxon>
        <taxon>Unionidae</taxon>
        <taxon>Unioninae</taxon>
        <taxon>Sinanodonta</taxon>
    </lineage>
</organism>
<sequence length="132" mass="15753">MPLIHYLEDTYIGRRRRNRRSDPRFALANWNIHNRDAENLPRTNNSVEAWHRAFQQTLDCNHPSVYKLINHFRLEQYHIEIELESHLAGVNQPEASKNKYVQLNRRLQAIVSTYANDSMMDYLRGIVHNLEI</sequence>
<name>A0ABD3WTA8_SINWO</name>
<gene>
    <name evidence="1" type="ORF">ACJMK2_034930</name>
</gene>
<protein>
    <submittedName>
        <fullName evidence="1">Uncharacterized protein</fullName>
    </submittedName>
</protein>
<dbReference type="Proteomes" id="UP001634394">
    <property type="component" value="Unassembled WGS sequence"/>
</dbReference>
<comment type="caution">
    <text evidence="1">The sequence shown here is derived from an EMBL/GenBank/DDBJ whole genome shotgun (WGS) entry which is preliminary data.</text>
</comment>
<accession>A0ABD3WTA8</accession>
<evidence type="ECO:0000313" key="2">
    <source>
        <dbReference type="Proteomes" id="UP001634394"/>
    </source>
</evidence>
<evidence type="ECO:0000313" key="1">
    <source>
        <dbReference type="EMBL" id="KAL3877189.1"/>
    </source>
</evidence>
<dbReference type="AlphaFoldDB" id="A0ABD3WTA8"/>
<keyword evidence="2" id="KW-1185">Reference proteome</keyword>
<dbReference type="EMBL" id="JBJQND010000005">
    <property type="protein sequence ID" value="KAL3877189.1"/>
    <property type="molecule type" value="Genomic_DNA"/>
</dbReference>
<reference evidence="1 2" key="1">
    <citation type="submission" date="2024-11" db="EMBL/GenBank/DDBJ databases">
        <title>Chromosome-level genome assembly of the freshwater bivalve Anodonta woodiana.</title>
        <authorList>
            <person name="Chen X."/>
        </authorList>
    </citation>
    <scope>NUCLEOTIDE SEQUENCE [LARGE SCALE GENOMIC DNA]</scope>
    <source>
        <strain evidence="1">MN2024</strain>
        <tissue evidence="1">Gills</tissue>
    </source>
</reference>
<proteinExistence type="predicted"/>